<accession>A0A0G3BP67</accession>
<evidence type="ECO:0000313" key="4">
    <source>
        <dbReference type="EMBL" id="AKJ31249.1"/>
    </source>
</evidence>
<protein>
    <submittedName>
        <fullName evidence="4">Transcriptional regulator yidN, Cro/CI family</fullName>
    </submittedName>
</protein>
<dbReference type="CDD" id="cd00093">
    <property type="entry name" value="HTH_XRE"/>
    <property type="match status" value="1"/>
</dbReference>
<dbReference type="GO" id="GO:0003700">
    <property type="term" value="F:DNA-binding transcription factor activity"/>
    <property type="evidence" value="ECO:0007669"/>
    <property type="project" value="TreeGrafter"/>
</dbReference>
<dbReference type="SUPFAM" id="SSF51182">
    <property type="entry name" value="RmlC-like cupins"/>
    <property type="match status" value="1"/>
</dbReference>
<dbReference type="GO" id="GO:0005829">
    <property type="term" value="C:cytosol"/>
    <property type="evidence" value="ECO:0007669"/>
    <property type="project" value="TreeGrafter"/>
</dbReference>
<evidence type="ECO:0000256" key="1">
    <source>
        <dbReference type="ARBA" id="ARBA00023125"/>
    </source>
</evidence>
<dbReference type="Pfam" id="PF01381">
    <property type="entry name" value="HTH_3"/>
    <property type="match status" value="1"/>
</dbReference>
<dbReference type="Proteomes" id="UP000035352">
    <property type="component" value="Chromosome"/>
</dbReference>
<proteinExistence type="predicted"/>
<sequence length="240" mass="25502">MRKPAYPGGGSGPADVSAAAQQGVTSADGLSPSSSETAPGLGPRDLADAGLAQLVGDHLKRLRRQRRWSLERLARASGVSRAMLGQLEQGRSVPSVRTLWLIAASLDVSLTSFLQPRRQPEALVLPVDPEALGPLARGTGHRRALFAHHRPLHAEFHELRLATGASVELGDAEATQVLNVVVVQGELEVTVGEAVHLLGPREAVQFEGPGGVRCSNLQADEVLAFWVTQTRHPLAALSRD</sequence>
<evidence type="ECO:0000256" key="2">
    <source>
        <dbReference type="SAM" id="MobiDB-lite"/>
    </source>
</evidence>
<feature type="region of interest" description="Disordered" evidence="2">
    <location>
        <begin position="1"/>
        <end position="45"/>
    </location>
</feature>
<dbReference type="AlphaFoldDB" id="A0A0G3BP67"/>
<feature type="domain" description="HTH cro/C1-type" evidence="3">
    <location>
        <begin position="59"/>
        <end position="113"/>
    </location>
</feature>
<dbReference type="OrthoDB" id="73827at2"/>
<dbReference type="Gene3D" id="2.60.120.10">
    <property type="entry name" value="Jelly Rolls"/>
    <property type="match status" value="1"/>
</dbReference>
<evidence type="ECO:0000313" key="5">
    <source>
        <dbReference type="Proteomes" id="UP000035352"/>
    </source>
</evidence>
<dbReference type="STRING" id="413882.AAW51_4558"/>
<dbReference type="SUPFAM" id="SSF47413">
    <property type="entry name" value="lambda repressor-like DNA-binding domains"/>
    <property type="match status" value="1"/>
</dbReference>
<dbReference type="GO" id="GO:0003677">
    <property type="term" value="F:DNA binding"/>
    <property type="evidence" value="ECO:0007669"/>
    <property type="project" value="UniProtKB-KW"/>
</dbReference>
<dbReference type="PANTHER" id="PTHR46797:SF1">
    <property type="entry name" value="METHYLPHOSPHONATE SYNTHASE"/>
    <property type="match status" value="1"/>
</dbReference>
<keyword evidence="1" id="KW-0238">DNA-binding</keyword>
<dbReference type="RefSeq" id="WP_053013859.1">
    <property type="nucleotide sequence ID" value="NZ_CP011371.1"/>
</dbReference>
<gene>
    <name evidence="4" type="ORF">AAW51_4558</name>
</gene>
<dbReference type="InterPro" id="IPR001387">
    <property type="entry name" value="Cro/C1-type_HTH"/>
</dbReference>
<organism evidence="4 5">
    <name type="scientific">Caldimonas brevitalea</name>
    <dbReference type="NCBI Taxonomy" id="413882"/>
    <lineage>
        <taxon>Bacteria</taxon>
        <taxon>Pseudomonadati</taxon>
        <taxon>Pseudomonadota</taxon>
        <taxon>Betaproteobacteria</taxon>
        <taxon>Burkholderiales</taxon>
        <taxon>Sphaerotilaceae</taxon>
        <taxon>Caldimonas</taxon>
    </lineage>
</organism>
<dbReference type="InterPro" id="IPR011051">
    <property type="entry name" value="RmlC_Cupin_sf"/>
</dbReference>
<dbReference type="PROSITE" id="PS50943">
    <property type="entry name" value="HTH_CROC1"/>
    <property type="match status" value="1"/>
</dbReference>
<evidence type="ECO:0000259" key="3">
    <source>
        <dbReference type="PROSITE" id="PS50943"/>
    </source>
</evidence>
<dbReference type="PANTHER" id="PTHR46797">
    <property type="entry name" value="HTH-TYPE TRANSCRIPTIONAL REGULATOR"/>
    <property type="match status" value="1"/>
</dbReference>
<dbReference type="InterPro" id="IPR010982">
    <property type="entry name" value="Lambda_DNA-bd_dom_sf"/>
</dbReference>
<keyword evidence="5" id="KW-1185">Reference proteome</keyword>
<dbReference type="SMART" id="SM00530">
    <property type="entry name" value="HTH_XRE"/>
    <property type="match status" value="1"/>
</dbReference>
<dbReference type="EMBL" id="CP011371">
    <property type="protein sequence ID" value="AKJ31249.1"/>
    <property type="molecule type" value="Genomic_DNA"/>
</dbReference>
<dbReference type="KEGG" id="pbh:AAW51_4558"/>
<reference evidence="4 5" key="1">
    <citation type="submission" date="2015-05" db="EMBL/GenBank/DDBJ databases">
        <authorList>
            <person name="Tang B."/>
            <person name="Yu Y."/>
        </authorList>
    </citation>
    <scope>NUCLEOTIDE SEQUENCE [LARGE SCALE GENOMIC DNA]</scope>
    <source>
        <strain evidence="4 5">DSM 7029</strain>
    </source>
</reference>
<name>A0A0G3BP67_9BURK</name>
<dbReference type="InterPro" id="IPR014710">
    <property type="entry name" value="RmlC-like_jellyroll"/>
</dbReference>
<dbReference type="Gene3D" id="1.10.260.40">
    <property type="entry name" value="lambda repressor-like DNA-binding domains"/>
    <property type="match status" value="1"/>
</dbReference>
<dbReference type="InterPro" id="IPR050807">
    <property type="entry name" value="TransReg_Diox_bact_type"/>
</dbReference>